<dbReference type="Gene3D" id="3.40.190.10">
    <property type="entry name" value="Periplasmic binding protein-like II"/>
    <property type="match status" value="2"/>
</dbReference>
<reference evidence="6" key="1">
    <citation type="submission" date="2011-06" db="EMBL/GenBank/DDBJ databases">
        <title>Complete genome sequence of Paenibacillus mucilaginosus KNP414.</title>
        <authorList>
            <person name="Wang J."/>
            <person name="Hu S."/>
            <person name="Hu X."/>
            <person name="Zhang B."/>
            <person name="Dong D."/>
            <person name="Zhang S."/>
            <person name="Zhao K."/>
            <person name="Wu D."/>
        </authorList>
    </citation>
    <scope>NUCLEOTIDE SEQUENCE [LARGE SCALE GENOMIC DNA]</scope>
    <source>
        <strain evidence="6">KNP414</strain>
    </source>
</reference>
<evidence type="ECO:0000313" key="6">
    <source>
        <dbReference type="Proteomes" id="UP000006620"/>
    </source>
</evidence>
<dbReference type="Pfam" id="PF01547">
    <property type="entry name" value="SBP_bac_1"/>
    <property type="match status" value="1"/>
</dbReference>
<dbReference type="GO" id="GO:1901982">
    <property type="term" value="F:maltose binding"/>
    <property type="evidence" value="ECO:0007669"/>
    <property type="project" value="TreeGrafter"/>
</dbReference>
<dbReference type="Proteomes" id="UP000006620">
    <property type="component" value="Chromosome"/>
</dbReference>
<dbReference type="PATRIC" id="fig|1036673.3.peg.1914"/>
<evidence type="ECO:0000313" key="5">
    <source>
        <dbReference type="EMBL" id="AEI40695.1"/>
    </source>
</evidence>
<dbReference type="KEGG" id="pms:KNP414_02134"/>
<dbReference type="SUPFAM" id="SSF53850">
    <property type="entry name" value="Periplasmic binding protein-like II"/>
    <property type="match status" value="1"/>
</dbReference>
<dbReference type="AlphaFoldDB" id="F8F4W5"/>
<dbReference type="InterPro" id="IPR006059">
    <property type="entry name" value="SBP"/>
</dbReference>
<dbReference type="RefSeq" id="WP_013915856.1">
    <property type="nucleotide sequence ID" value="NC_015690.1"/>
</dbReference>
<protein>
    <submittedName>
        <fullName evidence="5">Extracellular solute-binding protein</fullName>
    </submittedName>
</protein>
<organism evidence="5 6">
    <name type="scientific">Paenibacillus mucilaginosus (strain KNP414)</name>
    <dbReference type="NCBI Taxonomy" id="1036673"/>
    <lineage>
        <taxon>Bacteria</taxon>
        <taxon>Bacillati</taxon>
        <taxon>Bacillota</taxon>
        <taxon>Bacilli</taxon>
        <taxon>Bacillales</taxon>
        <taxon>Paenibacillaceae</taxon>
        <taxon>Paenibacillus</taxon>
    </lineage>
</organism>
<reference evidence="5 6" key="2">
    <citation type="journal article" date="2013" name="Genome Announc.">
        <title>Genome Sequence of Growth-Improving Paenibacillus mucilaginosus Strain KNP414.</title>
        <authorList>
            <person name="Lu J.J."/>
            <person name="Wang J.F."/>
            <person name="Hu X.F."/>
        </authorList>
    </citation>
    <scope>NUCLEOTIDE SEQUENCE [LARGE SCALE GENOMIC DNA]</scope>
    <source>
        <strain evidence="5 6">KNP414</strain>
    </source>
</reference>
<sequence>MNKLPLSILGLASVLLFSACSGASKEDSVSLTFLSTFEGKEAEFIKSRIAAFEQEHPNIKVTTLDVSFGAASNSFKTALLGDQPMDLMRADNSWVPEFADLNLLYPLDSFLTEEDKADFNPTALRSVQYKEHLYGLPSVMEAPALLYNKRILQEAGFSAPPESMDELYSMAKAMTAGGRYGIFVSDDSYFALPYLWAFGGETITDDRKVGIASGDSVQGLAFMQKLKADKVAQPNPDFKEAYNTMMGDFKEGRSAMILNGPWAVADLLTGAEFKDAGNLGITAIPKGPKGQGSPAGGHSMVVSKYSKHPKEAYELSRYLTSAETQLLQAKELKTLPARVSPYQDAALSGDAIVQGFKKQLDAAKARPLIPEGSQMFSDFTPNLGQILMGKLTAEEGAKNIETAWRDMLKLDR</sequence>
<evidence type="ECO:0000256" key="1">
    <source>
        <dbReference type="ARBA" id="ARBA00008520"/>
    </source>
</evidence>
<dbReference type="HOGENOM" id="CLU_031285_9_1_9"/>
<evidence type="ECO:0000256" key="3">
    <source>
        <dbReference type="ARBA" id="ARBA00022729"/>
    </source>
</evidence>
<keyword evidence="2" id="KW-0813">Transport</keyword>
<gene>
    <name evidence="5" type="ordered locus">KNP414_02134</name>
</gene>
<dbReference type="PANTHER" id="PTHR30061:SF50">
    <property type="entry name" value="MALTOSE_MALTODEXTRIN-BINDING PERIPLASMIC PROTEIN"/>
    <property type="match status" value="1"/>
</dbReference>
<comment type="similarity">
    <text evidence="1">Belongs to the bacterial solute-binding protein 1 family.</text>
</comment>
<name>F8F4W5_PAEMK</name>
<dbReference type="PANTHER" id="PTHR30061">
    <property type="entry name" value="MALTOSE-BINDING PERIPLASMIC PROTEIN"/>
    <property type="match status" value="1"/>
</dbReference>
<evidence type="ECO:0000256" key="4">
    <source>
        <dbReference type="SAM" id="SignalP"/>
    </source>
</evidence>
<accession>F8F4W5</accession>
<proteinExistence type="inferred from homology"/>
<feature type="chain" id="PRO_5038965426" evidence="4">
    <location>
        <begin position="24"/>
        <end position="412"/>
    </location>
</feature>
<evidence type="ECO:0000256" key="2">
    <source>
        <dbReference type="ARBA" id="ARBA00022448"/>
    </source>
</evidence>
<dbReference type="GO" id="GO:0055052">
    <property type="term" value="C:ATP-binding cassette (ABC) transporter complex, substrate-binding subunit-containing"/>
    <property type="evidence" value="ECO:0007669"/>
    <property type="project" value="TreeGrafter"/>
</dbReference>
<dbReference type="EMBL" id="CP002869">
    <property type="protein sequence ID" value="AEI40695.1"/>
    <property type="molecule type" value="Genomic_DNA"/>
</dbReference>
<dbReference type="GO" id="GO:0015768">
    <property type="term" value="P:maltose transport"/>
    <property type="evidence" value="ECO:0007669"/>
    <property type="project" value="TreeGrafter"/>
</dbReference>
<dbReference type="PROSITE" id="PS51257">
    <property type="entry name" value="PROKAR_LIPOPROTEIN"/>
    <property type="match status" value="1"/>
</dbReference>
<feature type="signal peptide" evidence="4">
    <location>
        <begin position="1"/>
        <end position="23"/>
    </location>
</feature>
<keyword evidence="3 4" id="KW-0732">Signal</keyword>
<dbReference type="GO" id="GO:0042956">
    <property type="term" value="P:maltodextrin transmembrane transport"/>
    <property type="evidence" value="ECO:0007669"/>
    <property type="project" value="TreeGrafter"/>
</dbReference>